<accession>A0A2X2CEI2</accession>
<feature type="compositionally biased region" description="Low complexity" evidence="1">
    <location>
        <begin position="143"/>
        <end position="168"/>
    </location>
</feature>
<feature type="region of interest" description="Disordered" evidence="1">
    <location>
        <begin position="1"/>
        <end position="48"/>
    </location>
</feature>
<evidence type="ECO:0000256" key="1">
    <source>
        <dbReference type="SAM" id="MobiDB-lite"/>
    </source>
</evidence>
<organism evidence="2 3">
    <name type="scientific">Pseudomonas luteola</name>
    <dbReference type="NCBI Taxonomy" id="47886"/>
    <lineage>
        <taxon>Bacteria</taxon>
        <taxon>Pseudomonadati</taxon>
        <taxon>Pseudomonadota</taxon>
        <taxon>Gammaproteobacteria</taxon>
        <taxon>Pseudomonadales</taxon>
        <taxon>Pseudomonadaceae</taxon>
        <taxon>Pseudomonas</taxon>
    </lineage>
</organism>
<feature type="compositionally biased region" description="Polar residues" evidence="1">
    <location>
        <begin position="229"/>
        <end position="263"/>
    </location>
</feature>
<dbReference type="Proteomes" id="UP000250443">
    <property type="component" value="Unassembled WGS sequence"/>
</dbReference>
<dbReference type="RefSeq" id="WP_010798077.1">
    <property type="nucleotide sequence ID" value="NZ_CP053063.1"/>
</dbReference>
<dbReference type="AlphaFoldDB" id="A0A2X2CEI2"/>
<evidence type="ECO:0000313" key="2">
    <source>
        <dbReference type="EMBL" id="SPZ05988.1"/>
    </source>
</evidence>
<name>A0A2X2CEI2_PSELU</name>
<evidence type="ECO:0008006" key="4">
    <source>
        <dbReference type="Google" id="ProtNLM"/>
    </source>
</evidence>
<evidence type="ECO:0000313" key="3">
    <source>
        <dbReference type="Proteomes" id="UP000250443"/>
    </source>
</evidence>
<gene>
    <name evidence="2" type="ORF">NCTC11842_01915</name>
</gene>
<proteinExistence type="predicted"/>
<feature type="compositionally biased region" description="Polar residues" evidence="1">
    <location>
        <begin position="1"/>
        <end position="22"/>
    </location>
</feature>
<dbReference type="EMBL" id="UAUF01000011">
    <property type="protein sequence ID" value="SPZ05988.1"/>
    <property type="molecule type" value="Genomic_DNA"/>
</dbReference>
<protein>
    <recommendedName>
        <fullName evidence="4">Nutrient deprivation-induced protein</fullName>
    </recommendedName>
</protein>
<reference evidence="2 3" key="1">
    <citation type="submission" date="2018-06" db="EMBL/GenBank/DDBJ databases">
        <authorList>
            <consortium name="Pathogen Informatics"/>
            <person name="Doyle S."/>
        </authorList>
    </citation>
    <scope>NUCLEOTIDE SEQUENCE [LARGE SCALE GENOMIC DNA]</scope>
    <source>
        <strain evidence="2 3">NCTC11842</strain>
    </source>
</reference>
<feature type="region of interest" description="Disordered" evidence="1">
    <location>
        <begin position="143"/>
        <end position="304"/>
    </location>
</feature>
<sequence>MTSPYESNTRESQQQSMPSAQEQAEAMKDKARSVADNAMVQGKGQIDRYSDKAANEIETVANSFKAAASELSDQDRAGLSGYVSDIAQSMAGLADTLRGKSADELIQEAGRLARENPALFLTSSIAIGFGLSRFAKASSRKANTSGMEMSSSNTSGSGVGSDLSSGSSYTARAGATGETMTTPPTLGESDKETSCRVMGSSAAMGTTSSVNHAGMGGFEHSDGTRTIDPASQTSTPVIAEQESTYQNSTSQLPKGDTTATTSIVRPVPTSDLGDTPPYGSPALDPDRASTTALGNTKKDTNGGL</sequence>